<dbReference type="Gene3D" id="1.25.40.10">
    <property type="entry name" value="Tetratricopeptide repeat domain"/>
    <property type="match status" value="1"/>
</dbReference>
<dbReference type="InterPro" id="IPR011990">
    <property type="entry name" value="TPR-like_helical_dom_sf"/>
</dbReference>
<keyword evidence="4" id="KW-1185">Reference proteome</keyword>
<dbReference type="Proteomes" id="UP000187209">
    <property type="component" value="Unassembled WGS sequence"/>
</dbReference>
<feature type="compositionally biased region" description="Basic and acidic residues" evidence="2">
    <location>
        <begin position="241"/>
        <end position="259"/>
    </location>
</feature>
<dbReference type="OrthoDB" id="295665at2759"/>
<dbReference type="EMBL" id="MPUH01001024">
    <property type="protein sequence ID" value="OMJ71087.1"/>
    <property type="molecule type" value="Genomic_DNA"/>
</dbReference>
<keyword evidence="1" id="KW-0802">TPR repeat</keyword>
<sequence>MSGVQIDRLILDYNRLALENLSKDNPKACLQLLQHAQDLLANQKFSESKSLISAITYNNLGCYYKYIKNLNLALSAFQKALDLKSDEILEKSQAAEIHINVCYIREFFSQYKALLYHSKTALQLINQAENPRKDLSPLAFYYTGKALEGLDQKTQALIFFKQGLEIANKELGHAHKITGKLLKTYLEVSTKPISQVTLPEYPSNIKSQIPNKMINKSYHIISNSNLNGQNSRRQSKKYVFERLSSRTPDSGKKSSDKGIKKISPIKGNYKIMDGVYFDAEHKTRRYERKNFRACQAVEEKKKNRKKCHSAARFRRIIASSRPETSMMAKPPSRMKSVKLGKVLRERQNKAMFEIEIMKDQIDNHHRKNADSGLAKVFNDKPLPKLCHESSLTIVAGGNKHSRSENFSSLRKKTQVSRKKAQNIVDKVVMIQRFWRKCQARKLGRKGNLLMGSERTCYDKEL</sequence>
<dbReference type="InterPro" id="IPR019734">
    <property type="entry name" value="TPR_rpt"/>
</dbReference>
<accession>A0A1R2B2W9</accession>
<dbReference type="AlphaFoldDB" id="A0A1R2B2W9"/>
<organism evidence="3 4">
    <name type="scientific">Stentor coeruleus</name>
    <dbReference type="NCBI Taxonomy" id="5963"/>
    <lineage>
        <taxon>Eukaryota</taxon>
        <taxon>Sar</taxon>
        <taxon>Alveolata</taxon>
        <taxon>Ciliophora</taxon>
        <taxon>Postciliodesmatophora</taxon>
        <taxon>Heterotrichea</taxon>
        <taxon>Heterotrichida</taxon>
        <taxon>Stentoridae</taxon>
        <taxon>Stentor</taxon>
    </lineage>
</organism>
<evidence type="ECO:0000313" key="4">
    <source>
        <dbReference type="Proteomes" id="UP000187209"/>
    </source>
</evidence>
<name>A0A1R2B2W9_9CILI</name>
<evidence type="ECO:0000256" key="2">
    <source>
        <dbReference type="SAM" id="MobiDB-lite"/>
    </source>
</evidence>
<comment type="caution">
    <text evidence="3">The sequence shown here is derived from an EMBL/GenBank/DDBJ whole genome shotgun (WGS) entry which is preliminary data.</text>
</comment>
<reference evidence="3 4" key="1">
    <citation type="submission" date="2016-11" db="EMBL/GenBank/DDBJ databases">
        <title>The macronuclear genome of Stentor coeruleus: a giant cell with tiny introns.</title>
        <authorList>
            <person name="Slabodnick M."/>
            <person name="Ruby J.G."/>
            <person name="Reiff S.B."/>
            <person name="Swart E.C."/>
            <person name="Gosai S."/>
            <person name="Prabakaran S."/>
            <person name="Witkowska E."/>
            <person name="Larue G.E."/>
            <person name="Fisher S."/>
            <person name="Freeman R.M."/>
            <person name="Gunawardena J."/>
            <person name="Chu W."/>
            <person name="Stover N.A."/>
            <person name="Gregory B.D."/>
            <person name="Nowacki M."/>
            <person name="Derisi J."/>
            <person name="Roy S.W."/>
            <person name="Marshall W.F."/>
            <person name="Sood P."/>
        </authorList>
    </citation>
    <scope>NUCLEOTIDE SEQUENCE [LARGE SCALE GENOMIC DNA]</scope>
    <source>
        <strain evidence="3">WM001</strain>
    </source>
</reference>
<feature type="region of interest" description="Disordered" evidence="2">
    <location>
        <begin position="241"/>
        <end position="261"/>
    </location>
</feature>
<dbReference type="PROSITE" id="PS50005">
    <property type="entry name" value="TPR"/>
    <property type="match status" value="1"/>
</dbReference>
<evidence type="ECO:0000313" key="3">
    <source>
        <dbReference type="EMBL" id="OMJ71087.1"/>
    </source>
</evidence>
<evidence type="ECO:0000256" key="1">
    <source>
        <dbReference type="PROSITE-ProRule" id="PRU00339"/>
    </source>
</evidence>
<feature type="repeat" description="TPR" evidence="1">
    <location>
        <begin position="54"/>
        <end position="87"/>
    </location>
</feature>
<protein>
    <submittedName>
        <fullName evidence="3">Uncharacterized protein</fullName>
    </submittedName>
</protein>
<dbReference type="SMART" id="SM00028">
    <property type="entry name" value="TPR"/>
    <property type="match status" value="3"/>
</dbReference>
<gene>
    <name evidence="3" type="ORF">SteCoe_30791</name>
</gene>
<proteinExistence type="predicted"/>
<dbReference type="SUPFAM" id="SSF48452">
    <property type="entry name" value="TPR-like"/>
    <property type="match status" value="1"/>
</dbReference>